<proteinExistence type="predicted"/>
<protein>
    <submittedName>
        <fullName evidence="1">Uncharacterized protein</fullName>
    </submittedName>
</protein>
<dbReference type="AlphaFoldDB" id="A0A540W3U3"/>
<name>A0A540W3U3_9ACTN</name>
<evidence type="ECO:0000313" key="1">
    <source>
        <dbReference type="EMBL" id="TQF03706.1"/>
    </source>
</evidence>
<dbReference type="EMBL" id="VIGB01000003">
    <property type="protein sequence ID" value="TQF03706.1"/>
    <property type="molecule type" value="Genomic_DNA"/>
</dbReference>
<accession>A0A540W3U3</accession>
<keyword evidence="2" id="KW-1185">Reference proteome</keyword>
<dbReference type="OrthoDB" id="3850556at2"/>
<evidence type="ECO:0000313" key="2">
    <source>
        <dbReference type="Proteomes" id="UP000319103"/>
    </source>
</evidence>
<dbReference type="RefSeq" id="WP_141634318.1">
    <property type="nucleotide sequence ID" value="NZ_VIGB01000003.1"/>
</dbReference>
<dbReference type="Proteomes" id="UP000319103">
    <property type="component" value="Unassembled WGS sequence"/>
</dbReference>
<organism evidence="1 2">
    <name type="scientific">Kitasatospora acidiphila</name>
    <dbReference type="NCBI Taxonomy" id="2567942"/>
    <lineage>
        <taxon>Bacteria</taxon>
        <taxon>Bacillati</taxon>
        <taxon>Actinomycetota</taxon>
        <taxon>Actinomycetes</taxon>
        <taxon>Kitasatosporales</taxon>
        <taxon>Streptomycetaceae</taxon>
        <taxon>Kitasatospora</taxon>
    </lineage>
</organism>
<gene>
    <name evidence="1" type="ORF">E6W39_17555</name>
</gene>
<comment type="caution">
    <text evidence="1">The sequence shown here is derived from an EMBL/GenBank/DDBJ whole genome shotgun (WGS) entry which is preliminary data.</text>
</comment>
<sequence length="206" mass="23215">MIHALNEFSVNFTYRHRETTWLIHRNGSDAPVARLRKPEAPDSLKPYQVYGGPQLDELLGHVANSIALAPDGRRLGRVRLRSKQWGLRDGLSTDEEWTFAQDGLGELHGQPMGLGSRARHAFVVGNLMDNVLTDVVLAHSLRYRSIISEGFELTRRPGVNSRYDVRVHDPRINRLLVLSAVSYFESEHGDADVRKILPSIGGLFRL</sequence>
<reference evidence="1 2" key="1">
    <citation type="submission" date="2019-06" db="EMBL/GenBank/DDBJ databases">
        <title>Description of Kitasatospora acidophila sp. nov. isolated from pine grove soil, and reclassification of Streptomyces novaecaesareae to Kitasatospora novaeceasareae comb. nov.</title>
        <authorList>
            <person name="Kim M.J."/>
        </authorList>
    </citation>
    <scope>NUCLEOTIDE SEQUENCE [LARGE SCALE GENOMIC DNA]</scope>
    <source>
        <strain evidence="1 2">MMS16-CNU292</strain>
    </source>
</reference>